<dbReference type="Proteomes" id="UP000290904">
    <property type="component" value="Segment"/>
</dbReference>
<protein>
    <submittedName>
        <fullName evidence="2">Putative type II toxin-antitoxin system HicA family toxin</fullName>
    </submittedName>
</protein>
<keyword evidence="3" id="KW-1185">Reference proteome</keyword>
<proteinExistence type="predicted"/>
<dbReference type="EMBL" id="MK224497">
    <property type="protein sequence ID" value="QAU04981.1"/>
    <property type="molecule type" value="Genomic_DNA"/>
</dbReference>
<gene>
    <name evidence="2" type="ORF">Henu3_gp37</name>
</gene>
<dbReference type="InterPro" id="IPR012933">
    <property type="entry name" value="HicA_mRNA_interferase"/>
</dbReference>
<evidence type="ECO:0000313" key="2">
    <source>
        <dbReference type="EMBL" id="QAU04981.1"/>
    </source>
</evidence>
<feature type="region of interest" description="Disordered" evidence="1">
    <location>
        <begin position="1"/>
        <end position="85"/>
    </location>
</feature>
<dbReference type="GO" id="GO:0003729">
    <property type="term" value="F:mRNA binding"/>
    <property type="evidence" value="ECO:0007669"/>
    <property type="project" value="InterPro"/>
</dbReference>
<reference evidence="2 3" key="1">
    <citation type="submission" date="2018-11" db="EMBL/GenBank/DDBJ databases">
        <authorList>
            <person name="Teng T."/>
        </authorList>
    </citation>
    <scope>NUCLEOTIDE SEQUENCE [LARGE SCALE GENOMIC DNA]</scope>
</reference>
<organism evidence="2 3">
    <name type="scientific">Mycobacterium phage Henu3</name>
    <dbReference type="NCBI Taxonomy" id="2492961"/>
    <lineage>
        <taxon>Viruses</taxon>
        <taxon>Duplodnaviria</taxon>
        <taxon>Heunggongvirae</taxon>
        <taxon>Uroviricota</taxon>
        <taxon>Caudoviricetes</taxon>
        <taxon>Weiservirinae</taxon>
        <taxon>Fionnbharthvirus</taxon>
        <taxon>Fionnbharthvirus henu3</taxon>
    </lineage>
</organism>
<feature type="compositionally biased region" description="Basic and acidic residues" evidence="1">
    <location>
        <begin position="24"/>
        <end position="66"/>
    </location>
</feature>
<evidence type="ECO:0000313" key="3">
    <source>
        <dbReference type="Proteomes" id="UP000290904"/>
    </source>
</evidence>
<name>A0A410T7K3_9CAUD</name>
<dbReference type="Pfam" id="PF07927">
    <property type="entry name" value="HicA_toxin"/>
    <property type="match status" value="1"/>
</dbReference>
<accession>A0A410T7K3</accession>
<evidence type="ECO:0000256" key="1">
    <source>
        <dbReference type="SAM" id="MobiDB-lite"/>
    </source>
</evidence>
<sequence>MPVSASGCTRRRSGEPAYRLRGRAGRDVHDGEHQLSADRADRRPRAGRREGDRRAEPRGAAADRVRTGSRCAAGHYRRGGGPVKRSQVLTKIGKAAKAAGASFELEREGSNHALYRLDGVLVPIGRHPTGDLPGGIVRRIFKQCEPSLGKDWWRG</sequence>